<evidence type="ECO:0000256" key="13">
    <source>
        <dbReference type="ARBA" id="ARBA00057160"/>
    </source>
</evidence>
<evidence type="ECO:0000256" key="11">
    <source>
        <dbReference type="ARBA" id="ARBA00023192"/>
    </source>
</evidence>
<dbReference type="Gene3D" id="3.30.413.10">
    <property type="entry name" value="Sulfite Reductase Hemoprotein, domain 1"/>
    <property type="match status" value="2"/>
</dbReference>
<dbReference type="PRINTS" id="PR00397">
    <property type="entry name" value="SIROHAEM"/>
</dbReference>
<dbReference type="RefSeq" id="WP_153249776.1">
    <property type="nucleotide sequence ID" value="NZ_CP135727.1"/>
</dbReference>
<evidence type="ECO:0000313" key="18">
    <source>
        <dbReference type="EMBL" id="QFY43799.1"/>
    </source>
</evidence>
<evidence type="ECO:0000256" key="8">
    <source>
        <dbReference type="ARBA" id="ARBA00023002"/>
    </source>
</evidence>
<evidence type="ECO:0000256" key="7">
    <source>
        <dbReference type="ARBA" id="ARBA00022857"/>
    </source>
</evidence>
<dbReference type="EMBL" id="CP044205">
    <property type="protein sequence ID" value="QFY43799.1"/>
    <property type="molecule type" value="Genomic_DNA"/>
</dbReference>
<name>A0A5Q0BJR8_9GAMM</name>
<evidence type="ECO:0000256" key="4">
    <source>
        <dbReference type="ARBA" id="ARBA00022605"/>
    </source>
</evidence>
<evidence type="ECO:0000256" key="2">
    <source>
        <dbReference type="ARBA" id="ARBA00010429"/>
    </source>
</evidence>
<dbReference type="InterPro" id="IPR005117">
    <property type="entry name" value="NiRdtase/SiRdtase_haem-b_fer"/>
</dbReference>
<dbReference type="UniPathway" id="UPA00140">
    <property type="reaction ID" value="UER00207"/>
</dbReference>
<evidence type="ECO:0000256" key="15">
    <source>
        <dbReference type="HAMAP-Rule" id="MF_01540"/>
    </source>
</evidence>
<dbReference type="SUPFAM" id="SSF56014">
    <property type="entry name" value="Nitrite and sulphite reductase 4Fe-4S domain-like"/>
    <property type="match status" value="2"/>
</dbReference>
<dbReference type="AlphaFoldDB" id="A0A5Q0BJR8"/>
<evidence type="ECO:0000256" key="3">
    <source>
        <dbReference type="ARBA" id="ARBA00022485"/>
    </source>
</evidence>
<evidence type="ECO:0000256" key="1">
    <source>
        <dbReference type="ARBA" id="ARBA00004774"/>
    </source>
</evidence>
<feature type="domain" description="Nitrite/sulphite reductase 4Fe-4S" evidence="16">
    <location>
        <begin position="167"/>
        <end position="325"/>
    </location>
</feature>
<comment type="subunit">
    <text evidence="14 15">Alpha(8)-beta(8). The alpha component is a flavoprotein, the beta component is a hemoprotein.</text>
</comment>
<dbReference type="Proteomes" id="UP000325755">
    <property type="component" value="Chromosome"/>
</dbReference>
<dbReference type="InterPro" id="IPR011786">
    <property type="entry name" value="CysI"/>
</dbReference>
<dbReference type="InParanoid" id="A0A5Q0BJR8"/>
<dbReference type="GO" id="GO:0050311">
    <property type="term" value="F:sulfite reductase (ferredoxin) activity"/>
    <property type="evidence" value="ECO:0007669"/>
    <property type="project" value="TreeGrafter"/>
</dbReference>
<dbReference type="InterPro" id="IPR036136">
    <property type="entry name" value="Nit/Sulf_reduc_fer-like_dom_sf"/>
</dbReference>
<evidence type="ECO:0000259" key="17">
    <source>
        <dbReference type="Pfam" id="PF03460"/>
    </source>
</evidence>
<accession>A0A5Q0BJR8</accession>
<evidence type="ECO:0000256" key="9">
    <source>
        <dbReference type="ARBA" id="ARBA00023004"/>
    </source>
</evidence>
<feature type="binding site" evidence="15">
    <location>
        <position position="431"/>
    </location>
    <ligand>
        <name>[4Fe-4S] cluster</name>
        <dbReference type="ChEBI" id="CHEBI:49883"/>
    </ligand>
</feature>
<dbReference type="NCBIfam" id="TIGR02041">
    <property type="entry name" value="CysI"/>
    <property type="match status" value="1"/>
</dbReference>
<comment type="catalytic activity">
    <reaction evidence="12 15">
        <text>hydrogen sulfide + 3 NADP(+) + 3 H2O = sulfite + 3 NADPH + 4 H(+)</text>
        <dbReference type="Rhea" id="RHEA:13801"/>
        <dbReference type="ChEBI" id="CHEBI:15377"/>
        <dbReference type="ChEBI" id="CHEBI:15378"/>
        <dbReference type="ChEBI" id="CHEBI:17359"/>
        <dbReference type="ChEBI" id="CHEBI:29919"/>
        <dbReference type="ChEBI" id="CHEBI:57783"/>
        <dbReference type="ChEBI" id="CHEBI:58349"/>
        <dbReference type="EC" id="1.8.1.2"/>
    </reaction>
</comment>
<keyword evidence="11 15" id="KW-0198">Cysteine biosynthesis</keyword>
<reference evidence="18 19" key="1">
    <citation type="submission" date="2019-09" db="EMBL/GenBank/DDBJ databases">
        <title>Ecophysiology of the spiral-shaped methanotroph Methylospira mobilis as revealed by the complete genome sequence.</title>
        <authorList>
            <person name="Oshkin I.Y."/>
            <person name="Dedysh S.N."/>
            <person name="Miroshnikov K."/>
            <person name="Danilova O.V."/>
            <person name="Hakobyan A."/>
            <person name="Liesack W."/>
        </authorList>
    </citation>
    <scope>NUCLEOTIDE SEQUENCE [LARGE SCALE GENOMIC DNA]</scope>
    <source>
        <strain evidence="18 19">Shm1</strain>
    </source>
</reference>
<feature type="domain" description="Nitrite/Sulfite reductase ferredoxin-like" evidence="17">
    <location>
        <begin position="74"/>
        <end position="132"/>
    </location>
</feature>
<dbReference type="PROSITE" id="PS00365">
    <property type="entry name" value="NIR_SIR"/>
    <property type="match status" value="1"/>
</dbReference>
<evidence type="ECO:0000256" key="10">
    <source>
        <dbReference type="ARBA" id="ARBA00023014"/>
    </source>
</evidence>
<dbReference type="GO" id="GO:0004783">
    <property type="term" value="F:sulfite reductase (NADPH) activity"/>
    <property type="evidence" value="ECO:0007669"/>
    <property type="project" value="UniProtKB-UniRule"/>
</dbReference>
<dbReference type="NCBIfam" id="NF010029">
    <property type="entry name" value="PRK13504.1"/>
    <property type="match status" value="1"/>
</dbReference>
<dbReference type="KEGG" id="mmob:F6R98_15160"/>
<feature type="binding site" evidence="15">
    <location>
        <position position="437"/>
    </location>
    <ligand>
        <name>[4Fe-4S] cluster</name>
        <dbReference type="ChEBI" id="CHEBI:49883"/>
    </ligand>
</feature>
<keyword evidence="9 15" id="KW-0408">Iron</keyword>
<dbReference type="PANTHER" id="PTHR11493:SF47">
    <property type="entry name" value="SULFITE REDUCTASE [NADPH] SUBUNIT BETA"/>
    <property type="match status" value="1"/>
</dbReference>
<comment type="function">
    <text evidence="13 15">Component of the sulfite reductase complex that catalyzes the 6-electron reduction of sulfite to sulfide. This is one of several activities required for the biosynthesis of L-cysteine from sulfate.</text>
</comment>
<dbReference type="HAMAP" id="MF_01540">
    <property type="entry name" value="CysI"/>
    <property type="match status" value="1"/>
</dbReference>
<dbReference type="GO" id="GO:0019344">
    <property type="term" value="P:cysteine biosynthetic process"/>
    <property type="evidence" value="ECO:0007669"/>
    <property type="project" value="UniProtKB-KW"/>
</dbReference>
<dbReference type="GO" id="GO:0046872">
    <property type="term" value="F:metal ion binding"/>
    <property type="evidence" value="ECO:0007669"/>
    <property type="project" value="UniProtKB-KW"/>
</dbReference>
<keyword evidence="10 15" id="KW-0411">Iron-sulfur</keyword>
<organism evidence="18 19">
    <name type="scientific">Candidatus Methylospira mobilis</name>
    <dbReference type="NCBI Taxonomy" id="1808979"/>
    <lineage>
        <taxon>Bacteria</taxon>
        <taxon>Pseudomonadati</taxon>
        <taxon>Pseudomonadota</taxon>
        <taxon>Gammaproteobacteria</taxon>
        <taxon>Methylococcales</taxon>
        <taxon>Methylococcaceae</taxon>
        <taxon>Candidatus Methylospira</taxon>
    </lineage>
</organism>
<dbReference type="FunCoup" id="A0A5Q0BJR8">
    <property type="interactions" value="242"/>
</dbReference>
<feature type="binding site" evidence="15">
    <location>
        <position position="480"/>
    </location>
    <ligand>
        <name>[4Fe-4S] cluster</name>
        <dbReference type="ChEBI" id="CHEBI:49883"/>
    </ligand>
</feature>
<keyword evidence="19" id="KW-1185">Reference proteome</keyword>
<feature type="domain" description="Nitrite/Sulfite reductase ferredoxin-like" evidence="17">
    <location>
        <begin position="346"/>
        <end position="412"/>
    </location>
</feature>
<dbReference type="GO" id="GO:0000103">
    <property type="term" value="P:sulfate assimilation"/>
    <property type="evidence" value="ECO:0007669"/>
    <property type="project" value="UniProtKB-UniRule"/>
</dbReference>
<feature type="binding site" evidence="15">
    <location>
        <position position="476"/>
    </location>
    <ligand>
        <name>[4Fe-4S] cluster</name>
        <dbReference type="ChEBI" id="CHEBI:49883"/>
    </ligand>
</feature>
<dbReference type="GO" id="GO:0050661">
    <property type="term" value="F:NADP binding"/>
    <property type="evidence" value="ECO:0007669"/>
    <property type="project" value="InterPro"/>
</dbReference>
<dbReference type="PANTHER" id="PTHR11493">
    <property type="entry name" value="SULFITE REDUCTASE [NADPH] SUBUNIT BETA-RELATED"/>
    <property type="match status" value="1"/>
</dbReference>
<keyword evidence="8 15" id="KW-0560">Oxidoreductase</keyword>
<evidence type="ECO:0000256" key="5">
    <source>
        <dbReference type="ARBA" id="ARBA00022617"/>
    </source>
</evidence>
<dbReference type="InterPro" id="IPR045854">
    <property type="entry name" value="NO2/SO3_Rdtase_4Fe4S_sf"/>
</dbReference>
<keyword evidence="7 15" id="KW-0521">NADP</keyword>
<sequence length="570" mass="63624">MTVKTANALSEDENLKSRSRFLRGDIAADLADAVTGAVSTGSGKLLKFHGIYQQDDRDLRNERQQQKLEPLYSFLLRLRLPGGICTPEQWLALDDLARRYAYPSLRITTRQTFQYHGVYKRNLKALVAGLAQAGLDSIAACGDVNRNVVSHNNPCLSSLHAELHHWSRLLSEQFLPKTRAFQEIWLDEKPVADAQPEQEPLYGATYLPRKFKIGLALPPHNDIDVFAQDLGFIAIVKRGKIAGFNVSVGGGMGMTHSDVATYPRTADVIGFCRSDQVLTVAEQILSIQRDFGDRSNRKHARFKYTLDDRGTDWFLRELTSRLGFQLEPAQAFRFEHNGDPLGWVQGQQGLWHLTLGILSGRIKDTPETAWLVGLREIARIHQGDFRLTANQNLTVAGVSADNKPRIEALLAEHRIPLPDNWSGIRRHAISCVSLPTCGLAMAESERWLPDLLSLLEPVLQRNGLSEDAITLRVTGCPNGCGRPFLGEIGLVGKSLGRYNLYLGAGFAGERLNKLYRENLTEDEIVAVLTPLIEQYGKQRHKGEHFGDFLIRKKHVAAVTAGRDFHTGDNK</sequence>
<dbReference type="InterPro" id="IPR006066">
    <property type="entry name" value="NO2/SO3_Rdtase_FeS/sirohaem_BS"/>
</dbReference>
<comment type="cofactor">
    <cofactor evidence="15">
        <name>siroheme</name>
        <dbReference type="ChEBI" id="CHEBI:60052"/>
    </cofactor>
    <text evidence="15">Binds 1 siroheme per subunit.</text>
</comment>
<proteinExistence type="inferred from homology"/>
<dbReference type="Pfam" id="PF03460">
    <property type="entry name" value="NIR_SIR_ferr"/>
    <property type="match status" value="2"/>
</dbReference>
<keyword evidence="4 15" id="KW-0028">Amino-acid biosynthesis</keyword>
<dbReference type="GO" id="GO:0070814">
    <property type="term" value="P:hydrogen sulfide biosynthetic process"/>
    <property type="evidence" value="ECO:0007669"/>
    <property type="project" value="UniProtKB-UniRule"/>
</dbReference>
<dbReference type="Pfam" id="PF01077">
    <property type="entry name" value="NIR_SIR"/>
    <property type="match status" value="1"/>
</dbReference>
<dbReference type="GO" id="GO:0020037">
    <property type="term" value="F:heme binding"/>
    <property type="evidence" value="ECO:0007669"/>
    <property type="project" value="InterPro"/>
</dbReference>
<dbReference type="FunFam" id="3.30.413.10:FF:000003">
    <property type="entry name" value="Sulfite reductase [NADPH] hemoprotein beta-component"/>
    <property type="match status" value="1"/>
</dbReference>
<dbReference type="OrthoDB" id="3189055at2"/>
<gene>
    <name evidence="15 18" type="primary">cysI</name>
    <name evidence="18" type="ORF">F6R98_15160</name>
</gene>
<comment type="similarity">
    <text evidence="2 15">Belongs to the nitrite and sulfite reductase 4Fe-4S domain family.</text>
</comment>
<dbReference type="GO" id="GO:0009337">
    <property type="term" value="C:sulfite reductase complex (NADPH)"/>
    <property type="evidence" value="ECO:0007669"/>
    <property type="project" value="InterPro"/>
</dbReference>
<dbReference type="EC" id="1.8.1.2" evidence="15"/>
<evidence type="ECO:0000259" key="16">
    <source>
        <dbReference type="Pfam" id="PF01077"/>
    </source>
</evidence>
<dbReference type="InterPro" id="IPR006067">
    <property type="entry name" value="NO2/SO3_Rdtase_4Fe4S_dom"/>
</dbReference>
<dbReference type="InterPro" id="IPR045169">
    <property type="entry name" value="NO2/SO3_Rdtase_4Fe4S_prot"/>
</dbReference>
<protein>
    <recommendedName>
        <fullName evidence="15">Sulfite reductase [NADPH] hemoprotein beta-component</fullName>
        <shortName evidence="15">SiR-HP</shortName>
        <shortName evidence="15">SiRHP</shortName>
        <ecNumber evidence="15">1.8.1.2</ecNumber>
    </recommendedName>
</protein>
<evidence type="ECO:0000313" key="19">
    <source>
        <dbReference type="Proteomes" id="UP000325755"/>
    </source>
</evidence>
<feature type="binding site" description="axial binding residue" evidence="15">
    <location>
        <position position="480"/>
    </location>
    <ligand>
        <name>siroheme</name>
        <dbReference type="ChEBI" id="CHEBI:60052"/>
    </ligand>
    <ligandPart>
        <name>Fe</name>
        <dbReference type="ChEBI" id="CHEBI:18248"/>
    </ligandPart>
</feature>
<comment type="cofactor">
    <cofactor evidence="15">
        <name>[4Fe-4S] cluster</name>
        <dbReference type="ChEBI" id="CHEBI:49883"/>
    </cofactor>
    <text evidence="15">Binds 1 [4Fe-4S] cluster per subunit.</text>
</comment>
<dbReference type="GO" id="GO:0051539">
    <property type="term" value="F:4 iron, 4 sulfur cluster binding"/>
    <property type="evidence" value="ECO:0007669"/>
    <property type="project" value="UniProtKB-KW"/>
</dbReference>
<keyword evidence="5 15" id="KW-0349">Heme</keyword>
<evidence type="ECO:0000256" key="6">
    <source>
        <dbReference type="ARBA" id="ARBA00022723"/>
    </source>
</evidence>
<comment type="pathway">
    <text evidence="1 15">Sulfur metabolism; hydrogen sulfide biosynthesis; hydrogen sulfide from sulfite (NADPH route): step 1/1.</text>
</comment>
<keyword evidence="6 15" id="KW-0479">Metal-binding</keyword>
<dbReference type="SUPFAM" id="SSF55124">
    <property type="entry name" value="Nitrite/Sulfite reductase N-terminal domain-like"/>
    <property type="match status" value="2"/>
</dbReference>
<evidence type="ECO:0000256" key="12">
    <source>
        <dbReference type="ARBA" id="ARBA00052219"/>
    </source>
</evidence>
<keyword evidence="3 15" id="KW-0004">4Fe-4S</keyword>
<evidence type="ECO:0000256" key="14">
    <source>
        <dbReference type="ARBA" id="ARBA00062253"/>
    </source>
</evidence>